<dbReference type="SUPFAM" id="SSF53448">
    <property type="entry name" value="Nucleotide-diphospho-sugar transferases"/>
    <property type="match status" value="1"/>
</dbReference>
<dbReference type="EMBL" id="QMEY01000006">
    <property type="protein sequence ID" value="RBQ18967.1"/>
    <property type="molecule type" value="Genomic_DNA"/>
</dbReference>
<dbReference type="PANTHER" id="PTHR19136">
    <property type="entry name" value="MOLYBDENUM COFACTOR GUANYLYLTRANSFERASE"/>
    <property type="match status" value="1"/>
</dbReference>
<keyword evidence="1 5" id="KW-0808">Transferase</keyword>
<keyword evidence="6" id="KW-1185">Reference proteome</keyword>
<sequence>MGRPASGHAGRPNGGPSAGPVVAHGAAVGGAVPGSVAGAGVPGGLVVSALAGTGHRARRWAQKARRTYRQARERAWWAARRRARRSVPGRRAAVGTGGVVGGSAGPVVGTDVGVGVAYDAVILAGGGARRLGGRDKPAMVVAGRTLLERVADAVPGACRLIVVGPARPLPGAVFTREDPPGGGPVPALRAGLAEVTAPWLALLAADLPFLTGAHVHGLLTAAQGRAGAVLLDAEGREQWLAGVWRTAVLREALAAYGGRSLHGLLAPLAPAGLALPGTPWFDCDTMDDLRQARQGAEMNVLAEWTALVCAELGVDPERVDRDLVLDLTKDVAHGVARPAAPLTAYLLGLAEGQGTAAPGAAARLAALARGFERREAEDTGEATAD</sequence>
<dbReference type="InterPro" id="IPR025877">
    <property type="entry name" value="MobA-like_NTP_Trfase"/>
</dbReference>
<reference evidence="5 6" key="1">
    <citation type="submission" date="2018-06" db="EMBL/GenBank/DDBJ databases">
        <title>Sphaerisporangium craniellae sp. nov., isolated from a marine sponge in the South China Sea.</title>
        <authorList>
            <person name="Li L."/>
        </authorList>
    </citation>
    <scope>NUCLEOTIDE SEQUENCE [LARGE SCALE GENOMIC DNA]</scope>
    <source>
        <strain evidence="5 6">LHW63015</strain>
    </source>
</reference>
<gene>
    <name evidence="5" type="ORF">DP939_17420</name>
</gene>
<evidence type="ECO:0000256" key="2">
    <source>
        <dbReference type="SAM" id="MobiDB-lite"/>
    </source>
</evidence>
<comment type="caution">
    <text evidence="5">The sequence shown here is derived from an EMBL/GenBank/DDBJ whole genome shotgun (WGS) entry which is preliminary data.</text>
</comment>
<dbReference type="AlphaFoldDB" id="A0A366LYX4"/>
<dbReference type="Pfam" id="PF20058">
    <property type="entry name" value="DUF6457"/>
    <property type="match status" value="1"/>
</dbReference>
<dbReference type="RefSeq" id="WP_199565215.1">
    <property type="nucleotide sequence ID" value="NZ_QMEY01000006.1"/>
</dbReference>
<dbReference type="PANTHER" id="PTHR19136:SF81">
    <property type="entry name" value="MOLYBDENUM COFACTOR GUANYLYLTRANSFERASE"/>
    <property type="match status" value="1"/>
</dbReference>
<proteinExistence type="predicted"/>
<evidence type="ECO:0000259" key="4">
    <source>
        <dbReference type="Pfam" id="PF20058"/>
    </source>
</evidence>
<dbReference type="Pfam" id="PF12804">
    <property type="entry name" value="NTP_transf_3"/>
    <property type="match status" value="1"/>
</dbReference>
<keyword evidence="5" id="KW-0548">Nucleotidyltransferase</keyword>
<dbReference type="Gene3D" id="3.90.550.10">
    <property type="entry name" value="Spore Coat Polysaccharide Biosynthesis Protein SpsA, Chain A"/>
    <property type="match status" value="1"/>
</dbReference>
<dbReference type="InterPro" id="IPR029044">
    <property type="entry name" value="Nucleotide-diphossugar_trans"/>
</dbReference>
<feature type="region of interest" description="Disordered" evidence="2">
    <location>
        <begin position="1"/>
        <end position="21"/>
    </location>
</feature>
<evidence type="ECO:0000256" key="1">
    <source>
        <dbReference type="ARBA" id="ARBA00022679"/>
    </source>
</evidence>
<accession>A0A366LYX4</accession>
<feature type="domain" description="DUF6457" evidence="4">
    <location>
        <begin position="297"/>
        <end position="372"/>
    </location>
</feature>
<organism evidence="5 6">
    <name type="scientific">Spongiactinospora rosea</name>
    <dbReference type="NCBI Taxonomy" id="2248750"/>
    <lineage>
        <taxon>Bacteria</taxon>
        <taxon>Bacillati</taxon>
        <taxon>Actinomycetota</taxon>
        <taxon>Actinomycetes</taxon>
        <taxon>Streptosporangiales</taxon>
        <taxon>Streptosporangiaceae</taxon>
        <taxon>Spongiactinospora</taxon>
    </lineage>
</organism>
<protein>
    <submittedName>
        <fullName evidence="5">Molybdenum cofactor guanylyltransferase</fullName>
    </submittedName>
</protein>
<dbReference type="GO" id="GO:0016779">
    <property type="term" value="F:nucleotidyltransferase activity"/>
    <property type="evidence" value="ECO:0007669"/>
    <property type="project" value="UniProtKB-KW"/>
</dbReference>
<dbReference type="InterPro" id="IPR045598">
    <property type="entry name" value="DUF6457"/>
</dbReference>
<feature type="domain" description="MobA-like NTP transferase" evidence="3">
    <location>
        <begin position="120"/>
        <end position="266"/>
    </location>
</feature>
<evidence type="ECO:0000313" key="5">
    <source>
        <dbReference type="EMBL" id="RBQ18967.1"/>
    </source>
</evidence>
<evidence type="ECO:0000313" key="6">
    <source>
        <dbReference type="Proteomes" id="UP000253303"/>
    </source>
</evidence>
<evidence type="ECO:0000259" key="3">
    <source>
        <dbReference type="Pfam" id="PF12804"/>
    </source>
</evidence>
<name>A0A366LYX4_9ACTN</name>
<dbReference type="Proteomes" id="UP000253303">
    <property type="component" value="Unassembled WGS sequence"/>
</dbReference>